<dbReference type="Proteomes" id="UP000270046">
    <property type="component" value="Chromosome"/>
</dbReference>
<dbReference type="AlphaFoldDB" id="A0A494VHR2"/>
<sequence>MNSEKNEYVAESTEKENIALYAAGAEKHISIEAEDWQTQVERYQTVKQSGRSEKTGCALPVAEAAMLDFSA</sequence>
<protein>
    <submittedName>
        <fullName evidence="1">Uncharacterized protein</fullName>
    </submittedName>
</protein>
<reference evidence="1 2" key="1">
    <citation type="submission" date="2018-10" db="EMBL/GenBank/DDBJ databases">
        <title>Genome sequencing of Mucilaginibacter sp. HYN0043.</title>
        <authorList>
            <person name="Kim M."/>
            <person name="Yi H."/>
        </authorList>
    </citation>
    <scope>NUCLEOTIDE SEQUENCE [LARGE SCALE GENOMIC DNA]</scope>
    <source>
        <strain evidence="1 2">HYN0043</strain>
    </source>
</reference>
<accession>A0A494VHR2</accession>
<name>A0A494VHR2_9SPHI</name>
<keyword evidence="2" id="KW-1185">Reference proteome</keyword>
<proteinExistence type="predicted"/>
<evidence type="ECO:0000313" key="1">
    <source>
        <dbReference type="EMBL" id="AYL94296.1"/>
    </source>
</evidence>
<dbReference type="KEGG" id="muh:HYN43_002855"/>
<dbReference type="RefSeq" id="WP_119408015.1">
    <property type="nucleotide sequence ID" value="NZ_CP032869.1"/>
</dbReference>
<organism evidence="1 2">
    <name type="scientific">Mucilaginibacter celer</name>
    <dbReference type="NCBI Taxonomy" id="2305508"/>
    <lineage>
        <taxon>Bacteria</taxon>
        <taxon>Pseudomonadati</taxon>
        <taxon>Bacteroidota</taxon>
        <taxon>Sphingobacteriia</taxon>
        <taxon>Sphingobacteriales</taxon>
        <taxon>Sphingobacteriaceae</taxon>
        <taxon>Mucilaginibacter</taxon>
    </lineage>
</organism>
<evidence type="ECO:0000313" key="2">
    <source>
        <dbReference type="Proteomes" id="UP000270046"/>
    </source>
</evidence>
<dbReference type="EMBL" id="CP032869">
    <property type="protein sequence ID" value="AYL94296.1"/>
    <property type="molecule type" value="Genomic_DNA"/>
</dbReference>
<gene>
    <name evidence="1" type="ORF">HYN43_002855</name>
</gene>